<dbReference type="FunFam" id="3.40.50.1820:FF:000377">
    <property type="entry name" value="LIPaSe related"/>
    <property type="match status" value="1"/>
</dbReference>
<reference evidence="3 4" key="1">
    <citation type="submission" date="2024-10" db="EMBL/GenBank/DDBJ databases">
        <authorList>
            <person name="Kim D."/>
        </authorList>
    </citation>
    <scope>NUCLEOTIDE SEQUENCE [LARGE SCALE GENOMIC DNA]</scope>
    <source>
        <strain evidence="3">BH-2024</strain>
    </source>
</reference>
<proteinExistence type="predicted"/>
<sequence length="292" mass="31972">MLFLRLLSFPLLFPLSLCFLLLFPSSISATFSVTFRQFLRERYGDAVDKELSREDVGGGGSFGGGTHQKGQQTKRRPVIFVHGITNNAGTFGSIQHFFLNNGYGDEEVYGTTYGDSGRTNVAFVTMSCHYVKVIRMIIVAVSAYSDNKVNIVAFSMGSPVARKAILGGVCVDTNEDVGPPLTNLVRTFVGVAGANWGSFLCVLPFGSCNLLNGMSCGSRFLKDINSKKRYEGEFIYTIYSTGDEKVGYRTCGRIASAIDGENAAFQKEGLNHDRVIFGTANLQYNLVTYNRP</sequence>
<dbReference type="InterPro" id="IPR029058">
    <property type="entry name" value="AB_hydrolase_fold"/>
</dbReference>
<evidence type="ECO:0000313" key="3">
    <source>
        <dbReference type="EMBL" id="KAL3073680.1"/>
    </source>
</evidence>
<dbReference type="InterPro" id="IPR002918">
    <property type="entry name" value="Lipase_EstA/Esterase_EstB"/>
</dbReference>
<evidence type="ECO:0008006" key="5">
    <source>
        <dbReference type="Google" id="ProtNLM"/>
    </source>
</evidence>
<evidence type="ECO:0000313" key="4">
    <source>
        <dbReference type="Proteomes" id="UP001620626"/>
    </source>
</evidence>
<evidence type="ECO:0000256" key="2">
    <source>
        <dbReference type="SAM" id="SignalP"/>
    </source>
</evidence>
<dbReference type="Pfam" id="PF01674">
    <property type="entry name" value="Lipase_2"/>
    <property type="match status" value="1"/>
</dbReference>
<accession>A0ABD2I903</accession>
<feature type="signal peptide" evidence="2">
    <location>
        <begin position="1"/>
        <end position="18"/>
    </location>
</feature>
<dbReference type="PANTHER" id="PTHR32015">
    <property type="entry name" value="FASTING INDUCED LIPASE"/>
    <property type="match status" value="1"/>
</dbReference>
<feature type="chain" id="PRO_5044851645" description="Triacylglycerol lipase" evidence="2">
    <location>
        <begin position="19"/>
        <end position="292"/>
    </location>
</feature>
<feature type="region of interest" description="Disordered" evidence="1">
    <location>
        <begin position="54"/>
        <end position="73"/>
    </location>
</feature>
<evidence type="ECO:0000256" key="1">
    <source>
        <dbReference type="SAM" id="MobiDB-lite"/>
    </source>
</evidence>
<protein>
    <recommendedName>
        <fullName evidence="5">Triacylglycerol lipase</fullName>
    </recommendedName>
</protein>
<feature type="compositionally biased region" description="Gly residues" evidence="1">
    <location>
        <begin position="57"/>
        <end position="67"/>
    </location>
</feature>
<dbReference type="AlphaFoldDB" id="A0ABD2I903"/>
<gene>
    <name evidence="3" type="ORF">niasHT_039220</name>
</gene>
<comment type="caution">
    <text evidence="3">The sequence shown here is derived from an EMBL/GenBank/DDBJ whole genome shotgun (WGS) entry which is preliminary data.</text>
</comment>
<dbReference type="SUPFAM" id="SSF53474">
    <property type="entry name" value="alpha/beta-Hydrolases"/>
    <property type="match status" value="1"/>
</dbReference>
<keyword evidence="2" id="KW-0732">Signal</keyword>
<keyword evidence="4" id="KW-1185">Reference proteome</keyword>
<dbReference type="PANTHER" id="PTHR32015:SF3">
    <property type="entry name" value="TRIACYLGLYCEROL LIPASE"/>
    <property type="match status" value="1"/>
</dbReference>
<name>A0ABD2I903_9BILA</name>
<organism evidence="3 4">
    <name type="scientific">Heterodera trifolii</name>
    <dbReference type="NCBI Taxonomy" id="157864"/>
    <lineage>
        <taxon>Eukaryota</taxon>
        <taxon>Metazoa</taxon>
        <taxon>Ecdysozoa</taxon>
        <taxon>Nematoda</taxon>
        <taxon>Chromadorea</taxon>
        <taxon>Rhabditida</taxon>
        <taxon>Tylenchina</taxon>
        <taxon>Tylenchomorpha</taxon>
        <taxon>Tylenchoidea</taxon>
        <taxon>Heteroderidae</taxon>
        <taxon>Heteroderinae</taxon>
        <taxon>Heterodera</taxon>
    </lineage>
</organism>
<dbReference type="EMBL" id="JBICBT010001315">
    <property type="protein sequence ID" value="KAL3073680.1"/>
    <property type="molecule type" value="Genomic_DNA"/>
</dbReference>
<dbReference type="Proteomes" id="UP001620626">
    <property type="component" value="Unassembled WGS sequence"/>
</dbReference>
<dbReference type="Gene3D" id="3.40.50.1820">
    <property type="entry name" value="alpha/beta hydrolase"/>
    <property type="match status" value="1"/>
</dbReference>